<evidence type="ECO:0000313" key="4">
    <source>
        <dbReference type="Proteomes" id="UP000092461"/>
    </source>
</evidence>
<feature type="compositionally biased region" description="Low complexity" evidence="1">
    <location>
        <begin position="437"/>
        <end position="452"/>
    </location>
</feature>
<dbReference type="GeneID" id="129791819"/>
<protein>
    <submittedName>
        <fullName evidence="2">Putative microtubule-associated protein futsch</fullName>
    </submittedName>
</protein>
<evidence type="ECO:0000256" key="1">
    <source>
        <dbReference type="SAM" id="MobiDB-lite"/>
    </source>
</evidence>
<proteinExistence type="predicted"/>
<dbReference type="EMBL" id="GITU01005547">
    <property type="protein sequence ID" value="MBC1174250.1"/>
    <property type="molecule type" value="Transcribed_RNA"/>
</dbReference>
<dbReference type="AlphaFoldDB" id="A0A1B0CIZ6"/>
<accession>A0A1B0CIZ6</accession>
<dbReference type="VEuPathDB" id="VectorBase:LLONM1_005846"/>
<feature type="region of interest" description="Disordered" evidence="1">
    <location>
        <begin position="1"/>
        <end position="27"/>
    </location>
</feature>
<reference evidence="3" key="3">
    <citation type="submission" date="2020-05" db="UniProtKB">
        <authorList>
            <consortium name="EnsemblMetazoa"/>
        </authorList>
    </citation>
    <scope>IDENTIFICATION</scope>
    <source>
        <strain evidence="3">Jacobina</strain>
    </source>
</reference>
<reference evidence="4" key="1">
    <citation type="submission" date="2012-05" db="EMBL/GenBank/DDBJ databases">
        <title>Whole Genome Assembly of Lutzomyia longipalpis.</title>
        <authorList>
            <person name="Richards S."/>
            <person name="Qu C."/>
            <person name="Dillon R."/>
            <person name="Worley K."/>
            <person name="Scherer S."/>
            <person name="Batterton M."/>
            <person name="Taylor A."/>
            <person name="Hawes A."/>
            <person name="Hernandez B."/>
            <person name="Kovar C."/>
            <person name="Mandapat C."/>
            <person name="Pham C."/>
            <person name="Qu C."/>
            <person name="Jing C."/>
            <person name="Bess C."/>
            <person name="Bandaranaike D."/>
            <person name="Ngo D."/>
            <person name="Ongeri F."/>
            <person name="Arias F."/>
            <person name="Lara F."/>
            <person name="Weissenberger G."/>
            <person name="Kamau G."/>
            <person name="Han H."/>
            <person name="Shen H."/>
            <person name="Dinh H."/>
            <person name="Khalil I."/>
            <person name="Jones J."/>
            <person name="Shafer J."/>
            <person name="Jayaseelan J."/>
            <person name="Quiroz J."/>
            <person name="Blankenburg K."/>
            <person name="Nguyen L."/>
            <person name="Jackson L."/>
            <person name="Francisco L."/>
            <person name="Tang L.-Y."/>
            <person name="Pu L.-L."/>
            <person name="Perales L."/>
            <person name="Lorensuhewa L."/>
            <person name="Munidasa M."/>
            <person name="Coyle M."/>
            <person name="Taylor M."/>
            <person name="Puazo M."/>
            <person name="Firestine M."/>
            <person name="Scheel M."/>
            <person name="Javaid M."/>
            <person name="Wang M."/>
            <person name="Li M."/>
            <person name="Tabassum N."/>
            <person name="Saada N."/>
            <person name="Osuji N."/>
            <person name="Aqrawi P."/>
            <person name="Fu Q."/>
            <person name="Thornton R."/>
            <person name="Raj R."/>
            <person name="Goodspeed R."/>
            <person name="Mata R."/>
            <person name="Najjar R."/>
            <person name="Gubbala S."/>
            <person name="Lee S."/>
            <person name="Denson S."/>
            <person name="Patil S."/>
            <person name="Macmil S."/>
            <person name="Qi S."/>
            <person name="Matskevitch T."/>
            <person name="Palculict T."/>
            <person name="Mathew T."/>
            <person name="Vee V."/>
            <person name="Velamala V."/>
            <person name="Korchina V."/>
            <person name="Cai W."/>
            <person name="Liu W."/>
            <person name="Dai W."/>
            <person name="Zou X."/>
            <person name="Zhu Y."/>
            <person name="Zhang Y."/>
            <person name="Wu Y.-Q."/>
            <person name="Xin Y."/>
            <person name="Nazarath L."/>
            <person name="Kovar C."/>
            <person name="Han Y."/>
            <person name="Muzny D."/>
            <person name="Gibbs R."/>
        </authorList>
    </citation>
    <scope>NUCLEOTIDE SEQUENCE [LARGE SCALE GENOMIC DNA]</scope>
    <source>
        <strain evidence="4">Jacobina</strain>
    </source>
</reference>
<dbReference type="EMBL" id="AJWK01013919">
    <property type="status" value="NOT_ANNOTATED_CDS"/>
    <property type="molecule type" value="Genomic_DNA"/>
</dbReference>
<dbReference type="CTD" id="37723"/>
<feature type="compositionally biased region" description="Low complexity" evidence="1">
    <location>
        <begin position="766"/>
        <end position="775"/>
    </location>
</feature>
<dbReference type="Proteomes" id="UP000092461">
    <property type="component" value="Unassembled WGS sequence"/>
</dbReference>
<feature type="region of interest" description="Disordered" evidence="1">
    <location>
        <begin position="755"/>
        <end position="775"/>
    </location>
</feature>
<name>A0A1B0CIZ6_LUTLO</name>
<feature type="compositionally biased region" description="Polar residues" evidence="1">
    <location>
        <begin position="755"/>
        <end position="765"/>
    </location>
</feature>
<evidence type="ECO:0000313" key="2">
    <source>
        <dbReference type="EMBL" id="MBC1174250.1"/>
    </source>
</evidence>
<dbReference type="VEuPathDB" id="VectorBase:LLOJ004429"/>
<dbReference type="EnsemblMetazoa" id="LLOJ004429-RA">
    <property type="protein sequence ID" value="LLOJ004429-PA"/>
    <property type="gene ID" value="LLOJ004429"/>
</dbReference>
<sequence length="837" mass="93004">MESLLGDVSFAGTNESGIETETDTEHSSCLIETSCDINSSSNANQTGFFNQYNVDNEDELSISFPEHRAVVIPRADENFSYICAADSEDEDGELVLSSVSITESDVISDQDLRFQREMEEAKKAWKIDVPAIPATEIVDDSCVAVFHEISHEPEEPLLQPLTFNGRIPQRKAVIHVNVEESDLFNNSSTTVLDTSSQASLQIDLSATTNLNTTQTSIDEKALREKVPYTSENSPDILAFDSDAESDDVAPEDASKMDLSLVNQSIQEDSLKERERKILKRLQNALAGVLPPPSITKSVLSVETILGIIAKNAAEAKGKDTEDINSHMETLMRPLNPMEEAKESCWPEALGIFAHGIHYNRSKFSEKIETMSIKYAERSIGVETSSSFVKVSSPSSSKKRYMREKTLNQSPGRRLSHLAKRKAMFSCANLQKINFSSSQPCLSQSSSSRQILLGPNASRKSRLMRIRTPKRFSQPAERKTPKSKEKPRVAVKAPPTRETSKRALFQSPPNQAAARPAVTPEMAERVDRSRRALFSSPKLTRYSSFSQQSSSSYSTFSQGSGLTAAALANRENFLLDDDLGGGKRKRPFDDDAMETTKKARLDGPFGRSQSFTAEYVARQNELLATRTSLCKTASDVFLGGRSSQCLTDLEKQKLFYIVSQTLQKKQISGQHERFKEYATVMAKVVKRLFLESNRRVFGSVSEQMSKMANSILFPVLQGKSVEEIYASERARRENAKKSAKPSGYVPLESYRGTTLQRSTSSILSENSGQSLGMSQSSLRYSQSENLSQGAQFFDTALRENVDSEQRQKSGQKGMFSGKDQKNIPLAFFLPPMACFFLR</sequence>
<dbReference type="RefSeq" id="XP_055686336.1">
    <property type="nucleotide sequence ID" value="XM_055830361.1"/>
</dbReference>
<keyword evidence="4" id="KW-1185">Reference proteome</keyword>
<organism evidence="3 4">
    <name type="scientific">Lutzomyia longipalpis</name>
    <name type="common">Sand fly</name>
    <dbReference type="NCBI Taxonomy" id="7200"/>
    <lineage>
        <taxon>Eukaryota</taxon>
        <taxon>Metazoa</taxon>
        <taxon>Ecdysozoa</taxon>
        <taxon>Arthropoda</taxon>
        <taxon>Hexapoda</taxon>
        <taxon>Insecta</taxon>
        <taxon>Pterygota</taxon>
        <taxon>Neoptera</taxon>
        <taxon>Endopterygota</taxon>
        <taxon>Diptera</taxon>
        <taxon>Nematocera</taxon>
        <taxon>Psychodoidea</taxon>
        <taxon>Psychodidae</taxon>
        <taxon>Lutzomyia</taxon>
        <taxon>Lutzomyia</taxon>
    </lineage>
</organism>
<feature type="region of interest" description="Disordered" evidence="1">
    <location>
        <begin position="437"/>
        <end position="502"/>
    </location>
</feature>
<evidence type="ECO:0000313" key="3">
    <source>
        <dbReference type="EnsemblMetazoa" id="LLOJ004429-PA"/>
    </source>
</evidence>
<feature type="compositionally biased region" description="Basic residues" evidence="1">
    <location>
        <begin position="458"/>
        <end position="469"/>
    </location>
</feature>
<feature type="compositionally biased region" description="Basic and acidic residues" evidence="1">
    <location>
        <begin position="475"/>
        <end position="487"/>
    </location>
</feature>
<reference evidence="2" key="2">
    <citation type="journal article" date="2020" name="BMC">
        <title>Leishmania infection induces a limited differential gene expression in the sand fly midgut.</title>
        <authorList>
            <person name="Coutinho-Abreu I.V."/>
            <person name="Serafim T.D."/>
            <person name="Meneses C."/>
            <person name="Kamhawi S."/>
            <person name="Oliveira F."/>
            <person name="Valenzuela J.G."/>
        </authorList>
    </citation>
    <scope>NUCLEOTIDE SEQUENCE</scope>
    <source>
        <strain evidence="2">Jacobina</strain>
        <tissue evidence="2">Midgut</tissue>
    </source>
</reference>